<keyword evidence="6" id="KW-0732">Signal</keyword>
<dbReference type="Pfam" id="PF02838">
    <property type="entry name" value="Glyco_hydro_20b"/>
    <property type="match status" value="1"/>
</dbReference>
<proteinExistence type="inferred from homology"/>
<feature type="chain" id="PRO_5046290479" description="beta-N-acetylhexosaminidase" evidence="6">
    <location>
        <begin position="24"/>
        <end position="525"/>
    </location>
</feature>
<sequence>MKEHFKAVISIFLFLLISNVVFAQNEIAIIPYPNDVELKTGKTDLQKGVFITGNSEQKVYLKKILKDSGISEQNGKKGIQIDLLQTSTMSGNPEGYELSVSKGKIAVKAATETGVFYGIQSLRQLLLKSSEIPWLTIKDAPAFKWRSFMLDDARYFQGKETVKKLLDEMALLKMNRFHWHLTNDAGWRIEIKAYPLLTQIGAKRDSSQINDNGKKWKSEISDHKAHSGFYTQNDIKEIINYAAERQITIIPEISMPGHTSAAIASYPFLGTTKQQIKVPTRFGVESAVLDVSDQRVYQFIHQVLKEVSELFPSQYIHIGGDEVKFDQWKNSSSIQQYMSKHGIKNYYDLHVYFTNEVSKFVEDSLGKRIIGWNEVLGKNVHEWANEENANTALSKKAIVQFWKGDAKDLLFGIDKGYEIINSDHRYTYLDYTYKQIDLKKAYGFNPIPEGLNAEQQKLVIGLGAQMWGEWTPTFKEVSYQTFPRIAAYAESGWTNPKNKNFKRFEEHIQYLVKYWRMKNYVLPEL</sequence>
<dbReference type="InterPro" id="IPR017853">
    <property type="entry name" value="GH"/>
</dbReference>
<accession>A0ABW4IBZ4</accession>
<dbReference type="InterPro" id="IPR015883">
    <property type="entry name" value="Glyco_hydro_20_cat"/>
</dbReference>
<dbReference type="PRINTS" id="PR00738">
    <property type="entry name" value="GLHYDRLASE20"/>
</dbReference>
<evidence type="ECO:0000259" key="7">
    <source>
        <dbReference type="Pfam" id="PF00728"/>
    </source>
</evidence>
<dbReference type="InterPro" id="IPR015882">
    <property type="entry name" value="HEX_bac_N"/>
</dbReference>
<dbReference type="EC" id="3.2.1.52" evidence="3"/>
<evidence type="ECO:0000256" key="6">
    <source>
        <dbReference type="SAM" id="SignalP"/>
    </source>
</evidence>
<dbReference type="SUPFAM" id="SSF51445">
    <property type="entry name" value="(Trans)glycosidases"/>
    <property type="match status" value="1"/>
</dbReference>
<dbReference type="InterPro" id="IPR025705">
    <property type="entry name" value="Beta_hexosaminidase_sua/sub"/>
</dbReference>
<dbReference type="Gene3D" id="3.20.20.80">
    <property type="entry name" value="Glycosidases"/>
    <property type="match status" value="1"/>
</dbReference>
<dbReference type="PIRSF" id="PIRSF001093">
    <property type="entry name" value="B-hxosamndse_ab_euk"/>
    <property type="match status" value="1"/>
</dbReference>
<keyword evidence="10" id="KW-1185">Reference proteome</keyword>
<feature type="domain" description="Glycoside hydrolase family 20 catalytic" evidence="7">
    <location>
        <begin position="143"/>
        <end position="495"/>
    </location>
</feature>
<organism evidence="9 10">
    <name type="scientific">Pseudopedobacter beijingensis</name>
    <dbReference type="NCBI Taxonomy" id="1207056"/>
    <lineage>
        <taxon>Bacteria</taxon>
        <taxon>Pseudomonadati</taxon>
        <taxon>Bacteroidota</taxon>
        <taxon>Sphingobacteriia</taxon>
        <taxon>Sphingobacteriales</taxon>
        <taxon>Sphingobacteriaceae</taxon>
        <taxon>Pseudopedobacter</taxon>
    </lineage>
</organism>
<dbReference type="SUPFAM" id="SSF55545">
    <property type="entry name" value="beta-N-acetylhexosaminidase-like domain"/>
    <property type="match status" value="1"/>
</dbReference>
<evidence type="ECO:0000256" key="5">
    <source>
        <dbReference type="ARBA" id="ARBA00023295"/>
    </source>
</evidence>
<keyword evidence="5" id="KW-0326">Glycosidase</keyword>
<evidence type="ECO:0000256" key="2">
    <source>
        <dbReference type="ARBA" id="ARBA00006285"/>
    </source>
</evidence>
<evidence type="ECO:0000256" key="3">
    <source>
        <dbReference type="ARBA" id="ARBA00012663"/>
    </source>
</evidence>
<dbReference type="CDD" id="cd06563">
    <property type="entry name" value="GH20_chitobiase-like"/>
    <property type="match status" value="1"/>
</dbReference>
<evidence type="ECO:0000259" key="8">
    <source>
        <dbReference type="Pfam" id="PF02838"/>
    </source>
</evidence>
<dbReference type="Proteomes" id="UP001597118">
    <property type="component" value="Unassembled WGS sequence"/>
</dbReference>
<dbReference type="EMBL" id="JBHUDG010000015">
    <property type="protein sequence ID" value="MFD1630265.1"/>
    <property type="molecule type" value="Genomic_DNA"/>
</dbReference>
<evidence type="ECO:0000313" key="9">
    <source>
        <dbReference type="EMBL" id="MFD1630265.1"/>
    </source>
</evidence>
<gene>
    <name evidence="9" type="ORF">ACFSAH_10275</name>
</gene>
<protein>
    <recommendedName>
        <fullName evidence="3">beta-N-acetylhexosaminidase</fullName>
        <ecNumber evidence="3">3.2.1.52</ecNumber>
    </recommendedName>
</protein>
<evidence type="ECO:0000256" key="1">
    <source>
        <dbReference type="ARBA" id="ARBA00001231"/>
    </source>
</evidence>
<feature type="domain" description="Beta-hexosaminidase bacterial type N-terminal" evidence="8">
    <location>
        <begin position="27"/>
        <end position="140"/>
    </location>
</feature>
<evidence type="ECO:0000313" key="10">
    <source>
        <dbReference type="Proteomes" id="UP001597118"/>
    </source>
</evidence>
<name>A0ABW4IBZ4_9SPHI</name>
<dbReference type="PANTHER" id="PTHR22600">
    <property type="entry name" value="BETA-HEXOSAMINIDASE"/>
    <property type="match status" value="1"/>
</dbReference>
<dbReference type="Pfam" id="PF00728">
    <property type="entry name" value="Glyco_hydro_20"/>
    <property type="match status" value="1"/>
</dbReference>
<comment type="caution">
    <text evidence="9">The sequence shown here is derived from an EMBL/GenBank/DDBJ whole genome shotgun (WGS) entry which is preliminary data.</text>
</comment>
<dbReference type="Gene3D" id="3.30.379.10">
    <property type="entry name" value="Chitobiase/beta-hexosaminidase domain 2-like"/>
    <property type="match status" value="1"/>
</dbReference>
<reference evidence="10" key="1">
    <citation type="journal article" date="2019" name="Int. J. Syst. Evol. Microbiol.">
        <title>The Global Catalogue of Microorganisms (GCM) 10K type strain sequencing project: providing services to taxonomists for standard genome sequencing and annotation.</title>
        <authorList>
            <consortium name="The Broad Institute Genomics Platform"/>
            <consortium name="The Broad Institute Genome Sequencing Center for Infectious Disease"/>
            <person name="Wu L."/>
            <person name="Ma J."/>
        </authorList>
    </citation>
    <scope>NUCLEOTIDE SEQUENCE [LARGE SCALE GENOMIC DNA]</scope>
    <source>
        <strain evidence="10">CCUG 53762</strain>
    </source>
</reference>
<evidence type="ECO:0000256" key="4">
    <source>
        <dbReference type="ARBA" id="ARBA00022801"/>
    </source>
</evidence>
<comment type="catalytic activity">
    <reaction evidence="1">
        <text>Hydrolysis of terminal non-reducing N-acetyl-D-hexosamine residues in N-acetyl-beta-D-hexosaminides.</text>
        <dbReference type="EC" id="3.2.1.52"/>
    </reaction>
</comment>
<keyword evidence="4" id="KW-0378">Hydrolase</keyword>
<dbReference type="PANTHER" id="PTHR22600:SF57">
    <property type="entry name" value="BETA-N-ACETYLHEXOSAMINIDASE"/>
    <property type="match status" value="1"/>
</dbReference>
<feature type="signal peptide" evidence="6">
    <location>
        <begin position="1"/>
        <end position="23"/>
    </location>
</feature>
<comment type="similarity">
    <text evidence="2">Belongs to the glycosyl hydrolase 20 family.</text>
</comment>
<dbReference type="InterPro" id="IPR029018">
    <property type="entry name" value="Hex-like_dom2"/>
</dbReference>
<dbReference type="RefSeq" id="WP_379662641.1">
    <property type="nucleotide sequence ID" value="NZ_JBHUDG010000015.1"/>
</dbReference>